<proteinExistence type="predicted"/>
<dbReference type="Proteomes" id="UP001058074">
    <property type="component" value="Unassembled WGS sequence"/>
</dbReference>
<protein>
    <submittedName>
        <fullName evidence="1">Uncharacterized protein</fullName>
    </submittedName>
</protein>
<comment type="caution">
    <text evidence="1">The sequence shown here is derived from an EMBL/GenBank/DDBJ whole genome shotgun (WGS) entry which is preliminary data.</text>
</comment>
<keyword evidence="2" id="KW-1185">Reference proteome</keyword>
<name>A0ACB5R9K2_9CLOT</name>
<dbReference type="EMBL" id="BROD01000001">
    <property type="protein sequence ID" value="GKX65865.1"/>
    <property type="molecule type" value="Genomic_DNA"/>
</dbReference>
<evidence type="ECO:0000313" key="1">
    <source>
        <dbReference type="EMBL" id="GKX65865.1"/>
    </source>
</evidence>
<organism evidence="1 2">
    <name type="scientific">Inconstantimicrobium mannanitabidum</name>
    <dbReference type="NCBI Taxonomy" id="1604901"/>
    <lineage>
        <taxon>Bacteria</taxon>
        <taxon>Bacillati</taxon>
        <taxon>Bacillota</taxon>
        <taxon>Clostridia</taxon>
        <taxon>Eubacteriales</taxon>
        <taxon>Clostridiaceae</taxon>
        <taxon>Inconstantimicrobium</taxon>
    </lineage>
</organism>
<gene>
    <name evidence="1" type="ORF">rsdtw13_11230</name>
</gene>
<reference evidence="1" key="1">
    <citation type="journal article" date="2025" name="Int. J. Syst. Evol. Microbiol.">
        <title>Inconstantimicrobium mannanitabidum sp. nov., a novel member of the family Clostridiaceae isolated from anoxic soil under the treatment of reductive soil disinfestation.</title>
        <authorList>
            <person name="Ueki A."/>
            <person name="Tonouchi A."/>
            <person name="Honma S."/>
            <person name="Kaku N."/>
            <person name="Ueki K."/>
        </authorList>
    </citation>
    <scope>NUCLEOTIDE SEQUENCE</scope>
    <source>
        <strain evidence="1">TW13</strain>
    </source>
</reference>
<sequence length="52" mass="5768">MNDLSKAVFLDLQGTLGGDGVGDIMDFQFFPYSIEAIRLLNRHKILAIVVTN</sequence>
<accession>A0ACB5R9K2</accession>
<evidence type="ECO:0000313" key="2">
    <source>
        <dbReference type="Proteomes" id="UP001058074"/>
    </source>
</evidence>